<gene>
    <name evidence="5" type="ORF">QTP70_003201</name>
</gene>
<dbReference type="GO" id="GO:0004888">
    <property type="term" value="F:transmembrane signaling receptor activity"/>
    <property type="evidence" value="ECO:0007669"/>
    <property type="project" value="TreeGrafter"/>
</dbReference>
<protein>
    <recommendedName>
        <fullName evidence="4">Ig-like domain-containing protein</fullName>
    </recommendedName>
</protein>
<proteinExistence type="predicted"/>
<dbReference type="GO" id="GO:0007166">
    <property type="term" value="P:cell surface receptor signaling pathway"/>
    <property type="evidence" value="ECO:0007669"/>
    <property type="project" value="TreeGrafter"/>
</dbReference>
<evidence type="ECO:0000259" key="4">
    <source>
        <dbReference type="PROSITE" id="PS50835"/>
    </source>
</evidence>
<dbReference type="InterPro" id="IPR013783">
    <property type="entry name" value="Ig-like_fold"/>
</dbReference>
<evidence type="ECO:0000256" key="2">
    <source>
        <dbReference type="ARBA" id="ARBA00023157"/>
    </source>
</evidence>
<dbReference type="PROSITE" id="PS50835">
    <property type="entry name" value="IG_LIKE"/>
    <property type="match status" value="1"/>
</dbReference>
<reference evidence="5" key="1">
    <citation type="submission" date="2023-06" db="EMBL/GenBank/DDBJ databases">
        <title>Male Hemibagrus guttatus genome.</title>
        <authorList>
            <person name="Bian C."/>
        </authorList>
    </citation>
    <scope>NUCLEOTIDE SEQUENCE</scope>
    <source>
        <strain evidence="5">Male_cb2023</strain>
        <tissue evidence="5">Muscle</tissue>
    </source>
</reference>
<dbReference type="AlphaFoldDB" id="A0AAE0R6T4"/>
<dbReference type="PANTHER" id="PTHR11481:SF64">
    <property type="entry name" value="FC RECEPTOR-LIKE PROTEIN 4"/>
    <property type="match status" value="1"/>
</dbReference>
<dbReference type="SUPFAM" id="SSF48726">
    <property type="entry name" value="Immunoglobulin"/>
    <property type="match status" value="2"/>
</dbReference>
<dbReference type="Proteomes" id="UP001274896">
    <property type="component" value="Unassembled WGS sequence"/>
</dbReference>
<dbReference type="InterPro" id="IPR007110">
    <property type="entry name" value="Ig-like_dom"/>
</dbReference>
<evidence type="ECO:0000256" key="3">
    <source>
        <dbReference type="SAM" id="MobiDB-lite"/>
    </source>
</evidence>
<keyword evidence="1" id="KW-0732">Signal</keyword>
<accession>A0AAE0R6T4</accession>
<evidence type="ECO:0000313" key="5">
    <source>
        <dbReference type="EMBL" id="KAK3545287.1"/>
    </source>
</evidence>
<dbReference type="InterPro" id="IPR036179">
    <property type="entry name" value="Ig-like_dom_sf"/>
</dbReference>
<comment type="caution">
    <text evidence="5">The sequence shown here is derived from an EMBL/GenBank/DDBJ whole genome shotgun (WGS) entry which is preliminary data.</text>
</comment>
<dbReference type="Pfam" id="PF13927">
    <property type="entry name" value="Ig_3"/>
    <property type="match status" value="1"/>
</dbReference>
<dbReference type="InterPro" id="IPR050488">
    <property type="entry name" value="Ig_Fc_receptor"/>
</dbReference>
<keyword evidence="2" id="KW-1015">Disulfide bond</keyword>
<organism evidence="5 6">
    <name type="scientific">Hemibagrus guttatus</name>
    <dbReference type="NCBI Taxonomy" id="175788"/>
    <lineage>
        <taxon>Eukaryota</taxon>
        <taxon>Metazoa</taxon>
        <taxon>Chordata</taxon>
        <taxon>Craniata</taxon>
        <taxon>Vertebrata</taxon>
        <taxon>Euteleostomi</taxon>
        <taxon>Actinopterygii</taxon>
        <taxon>Neopterygii</taxon>
        <taxon>Teleostei</taxon>
        <taxon>Ostariophysi</taxon>
        <taxon>Siluriformes</taxon>
        <taxon>Bagridae</taxon>
        <taxon>Hemibagrus</taxon>
    </lineage>
</organism>
<feature type="region of interest" description="Disordered" evidence="3">
    <location>
        <begin position="54"/>
        <end position="80"/>
    </location>
</feature>
<feature type="domain" description="Ig-like" evidence="4">
    <location>
        <begin position="77"/>
        <end position="161"/>
    </location>
</feature>
<dbReference type="GO" id="GO:0006955">
    <property type="term" value="P:immune response"/>
    <property type="evidence" value="ECO:0007669"/>
    <property type="project" value="TreeGrafter"/>
</dbReference>
<evidence type="ECO:0000313" key="6">
    <source>
        <dbReference type="Proteomes" id="UP001274896"/>
    </source>
</evidence>
<dbReference type="GO" id="GO:0009897">
    <property type="term" value="C:external side of plasma membrane"/>
    <property type="evidence" value="ECO:0007669"/>
    <property type="project" value="TreeGrafter"/>
</dbReference>
<name>A0AAE0R6T4_9TELE</name>
<dbReference type="Gene3D" id="2.60.40.10">
    <property type="entry name" value="Immunoglobulins"/>
    <property type="match status" value="2"/>
</dbReference>
<dbReference type="EMBL" id="JAUCMX010000005">
    <property type="protein sequence ID" value="KAK3545287.1"/>
    <property type="molecule type" value="Genomic_DNA"/>
</dbReference>
<keyword evidence="6" id="KW-1185">Reference proteome</keyword>
<dbReference type="PANTHER" id="PTHR11481">
    <property type="entry name" value="IMMUNOGLOBULIN FC RECEPTOR"/>
    <property type="match status" value="1"/>
</dbReference>
<evidence type="ECO:0000256" key="1">
    <source>
        <dbReference type="ARBA" id="ARBA00022729"/>
    </source>
</evidence>
<sequence length="161" mass="18120">MGHIEHYPKKPKPELTSSLKGDVLTGNSVTLSCTLKPQSAGWKFYWSRYTQSRRTGTKPESHSYTISSVRVSDGESPKPVVIIKPDPQVFSGETVTFRCDIQSAKYTEWTYIWKKNDYTEKPYKETQEFSISSVTVSDRVQASLIAPMEQSGNKNGPSKCS</sequence>